<reference evidence="2 3" key="1">
    <citation type="submission" date="2024-01" db="EMBL/GenBank/DDBJ databases">
        <title>A draft genome for a cacao thread blight-causing isolate of Paramarasmius palmivorus.</title>
        <authorList>
            <person name="Baruah I.K."/>
            <person name="Bukari Y."/>
            <person name="Amoako-Attah I."/>
            <person name="Meinhardt L.W."/>
            <person name="Bailey B.A."/>
            <person name="Cohen S.P."/>
        </authorList>
    </citation>
    <scope>NUCLEOTIDE SEQUENCE [LARGE SCALE GENOMIC DNA]</scope>
    <source>
        <strain evidence="2 3">GH-12</strain>
    </source>
</reference>
<keyword evidence="1" id="KW-1133">Transmembrane helix</keyword>
<evidence type="ECO:0000256" key="1">
    <source>
        <dbReference type="SAM" id="Phobius"/>
    </source>
</evidence>
<evidence type="ECO:0000313" key="2">
    <source>
        <dbReference type="EMBL" id="KAK7031282.1"/>
    </source>
</evidence>
<organism evidence="2 3">
    <name type="scientific">Paramarasmius palmivorus</name>
    <dbReference type="NCBI Taxonomy" id="297713"/>
    <lineage>
        <taxon>Eukaryota</taxon>
        <taxon>Fungi</taxon>
        <taxon>Dikarya</taxon>
        <taxon>Basidiomycota</taxon>
        <taxon>Agaricomycotina</taxon>
        <taxon>Agaricomycetes</taxon>
        <taxon>Agaricomycetidae</taxon>
        <taxon>Agaricales</taxon>
        <taxon>Marasmiineae</taxon>
        <taxon>Marasmiaceae</taxon>
        <taxon>Paramarasmius</taxon>
    </lineage>
</organism>
<feature type="transmembrane region" description="Helical" evidence="1">
    <location>
        <begin position="232"/>
        <end position="253"/>
    </location>
</feature>
<dbReference type="EMBL" id="JAYKXP010000069">
    <property type="protein sequence ID" value="KAK7031282.1"/>
    <property type="molecule type" value="Genomic_DNA"/>
</dbReference>
<feature type="transmembrane region" description="Helical" evidence="1">
    <location>
        <begin position="145"/>
        <end position="166"/>
    </location>
</feature>
<accession>A0AAW0BY13</accession>
<feature type="transmembrane region" description="Helical" evidence="1">
    <location>
        <begin position="209"/>
        <end position="226"/>
    </location>
</feature>
<keyword evidence="3" id="KW-1185">Reference proteome</keyword>
<proteinExistence type="predicted"/>
<keyword evidence="1" id="KW-0812">Transmembrane</keyword>
<gene>
    <name evidence="2" type="ORF">VNI00_013535</name>
</gene>
<feature type="transmembrane region" description="Helical" evidence="1">
    <location>
        <begin position="38"/>
        <end position="60"/>
    </location>
</feature>
<dbReference type="AlphaFoldDB" id="A0AAW0BY13"/>
<dbReference type="Proteomes" id="UP001383192">
    <property type="component" value="Unassembled WGS sequence"/>
</dbReference>
<feature type="transmembrane region" description="Helical" evidence="1">
    <location>
        <begin position="102"/>
        <end position="125"/>
    </location>
</feature>
<comment type="caution">
    <text evidence="2">The sequence shown here is derived from an EMBL/GenBank/DDBJ whole genome shotgun (WGS) entry which is preliminary data.</text>
</comment>
<protein>
    <submittedName>
        <fullName evidence="2">Uncharacterized protein</fullName>
    </submittedName>
</protein>
<name>A0AAW0BY13_9AGAR</name>
<keyword evidence="1" id="KW-0472">Membrane</keyword>
<feature type="transmembrane region" description="Helical" evidence="1">
    <location>
        <begin position="72"/>
        <end position="90"/>
    </location>
</feature>
<sequence>MGSYIFAGTLGMFLWDLIIHLEDEYTLLLKPKIRLPTIVYLWSRFNALFGLVISTVFFTAPLGEHCAIVGKIMAGGLPPIVTSASFLRFFCVRAFYLDNRRVVTGFFLLFLIVTGFSALIPLASVGGRVGPESAYCTVTKKNTRLALAITTVAVINNLAIFVAIAIKLMPPRDEEEARDQTRMSRFRRLLQGKHLPALSRALWQEGQKYILTFVVSALITIAGFATGFVPEIYGYILVAPHIAIENSMMSYLIRRIRTAALDPDRNMDITLQFLNSGAAE</sequence>
<evidence type="ECO:0000313" key="3">
    <source>
        <dbReference type="Proteomes" id="UP001383192"/>
    </source>
</evidence>